<keyword evidence="1" id="KW-0805">Transcription regulation</keyword>
<reference evidence="6 7" key="1">
    <citation type="journal article" date="2023" name="Int. J. Syst. Evol. Microbiol.">
        <title>Ligilactobacillus ubinensis sp. nov., a novel species isolated from the wild ferment of a durian fruit (Durio zibethinus).</title>
        <authorList>
            <person name="Heng Y.C."/>
            <person name="Menon N."/>
            <person name="Chen B."/>
            <person name="Loo B.Z.L."/>
            <person name="Wong G.W.J."/>
            <person name="Lim A.C.H."/>
            <person name="Silvaraju S."/>
            <person name="Kittelmann S."/>
        </authorList>
    </citation>
    <scope>NUCLEOTIDE SEQUENCE [LARGE SCALE GENOMIC DNA]</scope>
    <source>
        <strain evidence="6 7">WILCCON 0076</strain>
    </source>
</reference>
<feature type="DNA-binding region" description="H-T-H motif" evidence="4">
    <location>
        <begin position="32"/>
        <end position="51"/>
    </location>
</feature>
<organism evidence="6 7">
    <name type="scientific">Ligilactobacillus ubinensis</name>
    <dbReference type="NCBI Taxonomy" id="2876789"/>
    <lineage>
        <taxon>Bacteria</taxon>
        <taxon>Bacillati</taxon>
        <taxon>Bacillota</taxon>
        <taxon>Bacilli</taxon>
        <taxon>Lactobacillales</taxon>
        <taxon>Lactobacillaceae</taxon>
        <taxon>Ligilactobacillus</taxon>
    </lineage>
</organism>
<evidence type="ECO:0000313" key="6">
    <source>
        <dbReference type="EMBL" id="MCP0887148.1"/>
    </source>
</evidence>
<dbReference type="SUPFAM" id="SSF48498">
    <property type="entry name" value="Tetracyclin repressor-like, C-terminal domain"/>
    <property type="match status" value="1"/>
</dbReference>
<dbReference type="Gene3D" id="1.10.357.10">
    <property type="entry name" value="Tetracycline Repressor, domain 2"/>
    <property type="match status" value="1"/>
</dbReference>
<dbReference type="InterPro" id="IPR011075">
    <property type="entry name" value="TetR_C"/>
</dbReference>
<dbReference type="Pfam" id="PF16859">
    <property type="entry name" value="TetR_C_11"/>
    <property type="match status" value="1"/>
</dbReference>
<keyword evidence="7" id="KW-1185">Reference proteome</keyword>
<evidence type="ECO:0000256" key="1">
    <source>
        <dbReference type="ARBA" id="ARBA00023015"/>
    </source>
</evidence>
<proteinExistence type="predicted"/>
<gene>
    <name evidence="6" type="ORF">LB941_07345</name>
</gene>
<dbReference type="Gene3D" id="1.10.10.60">
    <property type="entry name" value="Homeodomain-like"/>
    <property type="match status" value="1"/>
</dbReference>
<feature type="domain" description="HTH tetR-type" evidence="5">
    <location>
        <begin position="9"/>
        <end position="69"/>
    </location>
</feature>
<dbReference type="InterPro" id="IPR001647">
    <property type="entry name" value="HTH_TetR"/>
</dbReference>
<dbReference type="AlphaFoldDB" id="A0A9X2FNA4"/>
<evidence type="ECO:0000256" key="2">
    <source>
        <dbReference type="ARBA" id="ARBA00023125"/>
    </source>
</evidence>
<dbReference type="Pfam" id="PF00440">
    <property type="entry name" value="TetR_N"/>
    <property type="match status" value="1"/>
</dbReference>
<dbReference type="InterPro" id="IPR036271">
    <property type="entry name" value="Tet_transcr_reg_TetR-rel_C_sf"/>
</dbReference>
<protein>
    <submittedName>
        <fullName evidence="6">TetR/AcrR family transcriptional regulator</fullName>
    </submittedName>
</protein>
<dbReference type="Proteomes" id="UP001139006">
    <property type="component" value="Unassembled WGS sequence"/>
</dbReference>
<dbReference type="InterPro" id="IPR009057">
    <property type="entry name" value="Homeodomain-like_sf"/>
</dbReference>
<keyword evidence="3" id="KW-0804">Transcription</keyword>
<dbReference type="EMBL" id="JAIULA010000013">
    <property type="protein sequence ID" value="MCP0887148.1"/>
    <property type="molecule type" value="Genomic_DNA"/>
</dbReference>
<evidence type="ECO:0000313" key="7">
    <source>
        <dbReference type="Proteomes" id="UP001139006"/>
    </source>
</evidence>
<dbReference type="PROSITE" id="PS50977">
    <property type="entry name" value="HTH_TETR_2"/>
    <property type="match status" value="1"/>
</dbReference>
<keyword evidence="2 4" id="KW-0238">DNA-binding</keyword>
<dbReference type="RefSeq" id="WP_253360775.1">
    <property type="nucleotide sequence ID" value="NZ_JAIULA010000013.1"/>
</dbReference>
<dbReference type="SUPFAM" id="SSF46689">
    <property type="entry name" value="Homeodomain-like"/>
    <property type="match status" value="1"/>
</dbReference>
<sequence>MTKTRRRGAELDTAIYQATRDILNQNGLDQLTFANVAERAGTSKPVIYRRWSSPLELAIEAIQDQIITENHGKLDEIVLTGTSLSEDLFQVFKRFTTSINTFNQAQVITWVQHFNQQNTPEIAKMINDAKQIDTNIIKQVCQRAQKRGELRSGTLSHELQIMPFDWLRYRAFANEPITDTILQLLVDELLVPAYQRALG</sequence>
<accession>A0A9X2FNA4</accession>
<dbReference type="GO" id="GO:0003677">
    <property type="term" value="F:DNA binding"/>
    <property type="evidence" value="ECO:0007669"/>
    <property type="project" value="UniProtKB-UniRule"/>
</dbReference>
<name>A0A9X2FNA4_9LACO</name>
<evidence type="ECO:0000256" key="4">
    <source>
        <dbReference type="PROSITE-ProRule" id="PRU00335"/>
    </source>
</evidence>
<evidence type="ECO:0000256" key="3">
    <source>
        <dbReference type="ARBA" id="ARBA00023163"/>
    </source>
</evidence>
<evidence type="ECO:0000259" key="5">
    <source>
        <dbReference type="PROSITE" id="PS50977"/>
    </source>
</evidence>
<comment type="caution">
    <text evidence="6">The sequence shown here is derived from an EMBL/GenBank/DDBJ whole genome shotgun (WGS) entry which is preliminary data.</text>
</comment>